<dbReference type="PANTHER" id="PTHR35136:SF1">
    <property type="entry name" value="CYCLOEUCALENOL CYCLOISOMERASE"/>
    <property type="match status" value="1"/>
</dbReference>
<sequence>MAASKNESASKQEKFPTQSSNVKQEVQSHAPPTLFSSNPDKAWVEKFFLAYTPIWMASMAYMMFSGAVSTWDDKAMFIHGVVTGTPVFIIPMLIAPRYTNRPWHESYWCKANLYLAIFGFFGNYFGTEYFFDMLGMTYRFPLVTTTLDSALLGKGVQTVPVIMYFYTHVYFMTYHVTANIALRQIMRLRLPGKWIVFGIATFVIGYVWSWMETKAMANPLMETQFYYEKMDVMLRFGSAIYATYFVASFPIWYFIDEEMESDWGLWQTASAAMSASMITIYLLDFSAQVIGSL</sequence>
<proteinExistence type="predicted"/>
<reference evidence="4" key="2">
    <citation type="submission" date="2020-04" db="EMBL/GenBank/DDBJ databases">
        <authorList>
            <consortium name="NCBI Genome Project"/>
        </authorList>
    </citation>
    <scope>NUCLEOTIDE SEQUENCE</scope>
    <source>
        <strain evidence="4">CBS 342.82</strain>
    </source>
</reference>
<feature type="transmembrane region" description="Helical" evidence="2">
    <location>
        <begin position="194"/>
        <end position="211"/>
    </location>
</feature>
<dbReference type="GeneID" id="54363806"/>
<dbReference type="OrthoDB" id="2111841at2759"/>
<evidence type="ECO:0000256" key="2">
    <source>
        <dbReference type="SAM" id="Phobius"/>
    </source>
</evidence>
<feature type="region of interest" description="Disordered" evidence="1">
    <location>
        <begin position="1"/>
        <end position="33"/>
    </location>
</feature>
<evidence type="ECO:0000313" key="3">
    <source>
        <dbReference type="Proteomes" id="UP000504637"/>
    </source>
</evidence>
<dbReference type="PANTHER" id="PTHR35136">
    <property type="entry name" value="CYCLOEUCALENOL CYCLOISOMERASE"/>
    <property type="match status" value="1"/>
</dbReference>
<evidence type="ECO:0008006" key="5">
    <source>
        <dbReference type="Google" id="ProtNLM"/>
    </source>
</evidence>
<keyword evidence="3" id="KW-1185">Reference proteome</keyword>
<protein>
    <recommendedName>
        <fullName evidence="5">Cycloeucalenol cycloisomerase</fullName>
    </recommendedName>
</protein>
<feature type="transmembrane region" description="Helical" evidence="2">
    <location>
        <begin position="236"/>
        <end position="255"/>
    </location>
</feature>
<dbReference type="RefSeq" id="XP_033455321.1">
    <property type="nucleotide sequence ID" value="XM_033606006.1"/>
</dbReference>
<feature type="compositionally biased region" description="Polar residues" evidence="1">
    <location>
        <begin position="15"/>
        <end position="27"/>
    </location>
</feature>
<evidence type="ECO:0000256" key="1">
    <source>
        <dbReference type="SAM" id="MobiDB-lite"/>
    </source>
</evidence>
<feature type="transmembrane region" description="Helical" evidence="2">
    <location>
        <begin position="76"/>
        <end position="95"/>
    </location>
</feature>
<feature type="transmembrane region" description="Helical" evidence="2">
    <location>
        <begin position="161"/>
        <end position="182"/>
    </location>
</feature>
<keyword evidence="2" id="KW-0812">Transmembrane</keyword>
<dbReference type="InterPro" id="IPR020532">
    <property type="entry name" value="Cycloeucalenol_cycloisomerase"/>
</dbReference>
<feature type="transmembrane region" description="Helical" evidence="2">
    <location>
        <begin position="47"/>
        <end position="64"/>
    </location>
</feature>
<keyword evidence="2" id="KW-0472">Membrane</keyword>
<feature type="transmembrane region" description="Helical" evidence="2">
    <location>
        <begin position="107"/>
        <end position="126"/>
    </location>
</feature>
<organism evidence="4">
    <name type="scientific">Dissoconium aciculare CBS 342.82</name>
    <dbReference type="NCBI Taxonomy" id="1314786"/>
    <lineage>
        <taxon>Eukaryota</taxon>
        <taxon>Fungi</taxon>
        <taxon>Dikarya</taxon>
        <taxon>Ascomycota</taxon>
        <taxon>Pezizomycotina</taxon>
        <taxon>Dothideomycetes</taxon>
        <taxon>Dothideomycetidae</taxon>
        <taxon>Mycosphaerellales</taxon>
        <taxon>Dissoconiaceae</taxon>
        <taxon>Dissoconium</taxon>
    </lineage>
</organism>
<keyword evidence="2" id="KW-1133">Transmembrane helix</keyword>
<accession>A0A6J3LR25</accession>
<evidence type="ECO:0000313" key="4">
    <source>
        <dbReference type="RefSeq" id="XP_033455321.1"/>
    </source>
</evidence>
<dbReference type="GO" id="GO:0047793">
    <property type="term" value="F:cycloeucalenol cycloisomerase activity"/>
    <property type="evidence" value="ECO:0007669"/>
    <property type="project" value="InterPro"/>
</dbReference>
<reference evidence="4" key="3">
    <citation type="submission" date="2025-08" db="UniProtKB">
        <authorList>
            <consortium name="RefSeq"/>
        </authorList>
    </citation>
    <scope>IDENTIFICATION</scope>
    <source>
        <strain evidence="4">CBS 342.82</strain>
    </source>
</reference>
<dbReference type="Proteomes" id="UP000504637">
    <property type="component" value="Unplaced"/>
</dbReference>
<gene>
    <name evidence="4" type="ORF">K489DRAFT_385067</name>
</gene>
<dbReference type="AlphaFoldDB" id="A0A6J3LR25"/>
<reference evidence="4" key="1">
    <citation type="submission" date="2020-01" db="EMBL/GenBank/DDBJ databases">
        <authorList>
            <consortium name="DOE Joint Genome Institute"/>
            <person name="Haridas S."/>
            <person name="Albert R."/>
            <person name="Binder M."/>
            <person name="Bloem J."/>
            <person name="Labutti K."/>
            <person name="Salamov A."/>
            <person name="Andreopoulos B."/>
            <person name="Baker S.E."/>
            <person name="Barry K."/>
            <person name="Bills G."/>
            <person name="Bluhm B.H."/>
            <person name="Cannon C."/>
            <person name="Castanera R."/>
            <person name="Culley D.E."/>
            <person name="Daum C."/>
            <person name="Ezra D."/>
            <person name="Gonzalez J.B."/>
            <person name="Henrissat B."/>
            <person name="Kuo A."/>
            <person name="Liang C."/>
            <person name="Lipzen A."/>
            <person name="Lutzoni F."/>
            <person name="Magnuson J."/>
            <person name="Mondo S."/>
            <person name="Nolan M."/>
            <person name="Ohm R."/>
            <person name="Pangilinan J."/>
            <person name="Park H.-J."/>
            <person name="Ramirez L."/>
            <person name="Alfaro M."/>
            <person name="Sun H."/>
            <person name="Tritt A."/>
            <person name="Yoshinaga Y."/>
            <person name="Zwiers L.-H."/>
            <person name="Turgeon B.G."/>
            <person name="Goodwin S.B."/>
            <person name="Spatafora J.W."/>
            <person name="Crous P.W."/>
            <person name="Grigoriev I.V."/>
        </authorList>
    </citation>
    <scope>NUCLEOTIDE SEQUENCE</scope>
    <source>
        <strain evidence="4">CBS 342.82</strain>
    </source>
</reference>
<feature type="transmembrane region" description="Helical" evidence="2">
    <location>
        <begin position="264"/>
        <end position="283"/>
    </location>
</feature>
<name>A0A6J3LR25_9PEZI</name>